<dbReference type="Proteomes" id="UP001152747">
    <property type="component" value="Unassembled WGS sequence"/>
</dbReference>
<feature type="domain" description="WDR19 WD40 repeat" evidence="3">
    <location>
        <begin position="362"/>
        <end position="649"/>
    </location>
</feature>
<dbReference type="InterPro" id="IPR039468">
    <property type="entry name" value="WDR19_WD40_rpt"/>
</dbReference>
<evidence type="ECO:0000259" key="3">
    <source>
        <dbReference type="Pfam" id="PF15911"/>
    </source>
</evidence>
<organism evidence="5 6">
    <name type="scientific">Caenorhabditis angaria</name>
    <dbReference type="NCBI Taxonomy" id="860376"/>
    <lineage>
        <taxon>Eukaryota</taxon>
        <taxon>Metazoa</taxon>
        <taxon>Ecdysozoa</taxon>
        <taxon>Nematoda</taxon>
        <taxon>Chromadorea</taxon>
        <taxon>Rhabditida</taxon>
        <taxon>Rhabditina</taxon>
        <taxon>Rhabditomorpha</taxon>
        <taxon>Rhabditoidea</taxon>
        <taxon>Rhabditidae</taxon>
        <taxon>Peloderinae</taxon>
        <taxon>Caenorhabditis</taxon>
    </lineage>
</organism>
<dbReference type="Pfam" id="PF15911">
    <property type="entry name" value="Beta-prop_WDR19_2nd"/>
    <property type="match status" value="1"/>
</dbReference>
<dbReference type="OrthoDB" id="10250638at2759"/>
<dbReference type="PANTHER" id="PTHR14920">
    <property type="entry name" value="OSMOTIC AVOIDANCE ABNORMAL PROTEIN 1/WD REPEAT MEMBRANE PROTEIN"/>
    <property type="match status" value="1"/>
</dbReference>
<reference evidence="5" key="1">
    <citation type="submission" date="2022-11" db="EMBL/GenBank/DDBJ databases">
        <authorList>
            <person name="Kikuchi T."/>
        </authorList>
    </citation>
    <scope>NUCLEOTIDE SEQUENCE</scope>
    <source>
        <strain evidence="5">PS1010</strain>
    </source>
</reference>
<dbReference type="GO" id="GO:0060271">
    <property type="term" value="P:cilium assembly"/>
    <property type="evidence" value="ECO:0007669"/>
    <property type="project" value="TreeGrafter"/>
</dbReference>
<dbReference type="InterPro" id="IPR057855">
    <property type="entry name" value="Beta-prop_WDR19_1st"/>
</dbReference>
<evidence type="ECO:0000256" key="2">
    <source>
        <dbReference type="ARBA" id="ARBA00022737"/>
    </source>
</evidence>
<dbReference type="PANTHER" id="PTHR14920:SF0">
    <property type="entry name" value="WD REPEAT DOMAIN 19"/>
    <property type="match status" value="1"/>
</dbReference>
<evidence type="ECO:0008006" key="7">
    <source>
        <dbReference type="Google" id="ProtNLM"/>
    </source>
</evidence>
<name>A0A9P1N373_9PELO</name>
<dbReference type="Gene3D" id="2.130.10.10">
    <property type="entry name" value="YVTN repeat-like/Quinoprotein amine dehydrogenase"/>
    <property type="match status" value="1"/>
</dbReference>
<evidence type="ECO:0000259" key="4">
    <source>
        <dbReference type="Pfam" id="PF23389"/>
    </source>
</evidence>
<protein>
    <recommendedName>
        <fullName evidence="7">Anaphase-promoting complex subunit 4 WD40 domain-containing protein</fullName>
    </recommendedName>
</protein>
<dbReference type="SMART" id="SM00320">
    <property type="entry name" value="WD40"/>
    <property type="match status" value="6"/>
</dbReference>
<dbReference type="InterPro" id="IPR036322">
    <property type="entry name" value="WD40_repeat_dom_sf"/>
</dbReference>
<evidence type="ECO:0000313" key="5">
    <source>
        <dbReference type="EMBL" id="CAI5446230.1"/>
    </source>
</evidence>
<dbReference type="GO" id="GO:0030991">
    <property type="term" value="C:intraciliary transport particle A"/>
    <property type="evidence" value="ECO:0007669"/>
    <property type="project" value="TreeGrafter"/>
</dbReference>
<dbReference type="GO" id="GO:0005929">
    <property type="term" value="C:cilium"/>
    <property type="evidence" value="ECO:0007669"/>
    <property type="project" value="TreeGrafter"/>
</dbReference>
<feature type="domain" description="WDR19 first beta-propeller" evidence="4">
    <location>
        <begin position="21"/>
        <end position="342"/>
    </location>
</feature>
<keyword evidence="1" id="KW-0853">WD repeat</keyword>
<evidence type="ECO:0000256" key="1">
    <source>
        <dbReference type="ARBA" id="ARBA00022574"/>
    </source>
</evidence>
<dbReference type="InterPro" id="IPR001680">
    <property type="entry name" value="WD40_rpt"/>
</dbReference>
<keyword evidence="2" id="KW-0677">Repeat</keyword>
<comment type="caution">
    <text evidence="5">The sequence shown here is derived from an EMBL/GenBank/DDBJ whole genome shotgun (WGS) entry which is preliminary data.</text>
</comment>
<dbReference type="SUPFAM" id="SSF50978">
    <property type="entry name" value="WD40 repeat-like"/>
    <property type="match status" value="1"/>
</dbReference>
<dbReference type="InterPro" id="IPR015943">
    <property type="entry name" value="WD40/YVTN_repeat-like_dom_sf"/>
</dbReference>
<proteinExistence type="predicted"/>
<accession>A0A9P1N373</accession>
<evidence type="ECO:0000313" key="6">
    <source>
        <dbReference type="Proteomes" id="UP001152747"/>
    </source>
</evidence>
<dbReference type="GO" id="GO:0035721">
    <property type="term" value="P:intraciliary retrograde transport"/>
    <property type="evidence" value="ECO:0007669"/>
    <property type="project" value="InterPro"/>
</dbReference>
<dbReference type="AlphaFoldDB" id="A0A9P1N373"/>
<sequence length="664" mass="73478">MSMKIQYRRSADEIGNGTPIVKWRPNSHALAVACPNQSVIYYDKKGNIIDAVEMTGPVLDIAWDKEGDVLAIAQTSMSTITLWDVNSRSTDIVESGAASTKEVPTCMTWSPVSSTLVVGNNGGNLLVYNHRNSRKVSLMGKHQRSVAYVRITNDDLIVSCSDDNTISISSLDGQTIATSTVSGEPTFLEIGQVVRSGTTTQTMISCILGKKILMLADVTSLDNPVNLQFQERYGNITSYSWYNDGYLSIGFDKGYIVSISAHQSELGSEISSITEYKTYLGAVITSQSFDKVLSVGDNQIKIRELSQMNDMYIMSDVDTDNNLNDIQITDDGQLIAVTSISGQLFVYVTKMPSLAAAYCNTIAYLTGLTQITISADLDKKQITTLEIGIEPSLLGVGPMNFAVATNNQVFFYDFNFPTSPSLIIQQSSERVTFAEPINKSEYLATVTNVQLNSNFAAITTGNKLRLHKIRYSEENNVTIDFPEPSRNARLLSSALTDNFLIFSTDTNYIVYFSLDEWSIVSEYRHVVPLRSIFPHPTNVMCCCFDDRLDTLIYSAVDDGILKLPAVGSTVHYKGALWETFTIDKDTFAVYDNQNIYVFLMTKRRIEGEGVAFIGTTKLPYSHVPLTLNKGLVKCLVPSGKISSVLLNSHRTDTILENKNNQQLY</sequence>
<dbReference type="SUPFAM" id="SSF82171">
    <property type="entry name" value="DPP6 N-terminal domain-like"/>
    <property type="match status" value="1"/>
</dbReference>
<dbReference type="Pfam" id="PF23389">
    <property type="entry name" value="Beta-prop_WDR19_1st"/>
    <property type="match status" value="1"/>
</dbReference>
<keyword evidence="6" id="KW-1185">Reference proteome</keyword>
<gene>
    <name evidence="5" type="ORF">CAMP_LOCUS8867</name>
</gene>
<dbReference type="EMBL" id="CANHGI010000003">
    <property type="protein sequence ID" value="CAI5446230.1"/>
    <property type="molecule type" value="Genomic_DNA"/>
</dbReference>
<dbReference type="InterPro" id="IPR040379">
    <property type="entry name" value="WDR19/dyf-2"/>
</dbReference>